<dbReference type="AlphaFoldDB" id="A0A1C4EWL4"/>
<evidence type="ECO:0000313" key="2">
    <source>
        <dbReference type="Proteomes" id="UP000242818"/>
    </source>
</evidence>
<organism evidence="1 2">
    <name type="scientific">Chitinophaga costaii</name>
    <dbReference type="NCBI Taxonomy" id="1335309"/>
    <lineage>
        <taxon>Bacteria</taxon>
        <taxon>Pseudomonadati</taxon>
        <taxon>Bacteroidota</taxon>
        <taxon>Chitinophagia</taxon>
        <taxon>Chitinophagales</taxon>
        <taxon>Chitinophagaceae</taxon>
        <taxon>Chitinophaga</taxon>
    </lineage>
</organism>
<keyword evidence="2" id="KW-1185">Reference proteome</keyword>
<accession>A0A1C4EWL4</accession>
<evidence type="ECO:0000313" key="1">
    <source>
        <dbReference type="EMBL" id="SCC48099.1"/>
    </source>
</evidence>
<dbReference type="STRING" id="1335309.GA0116948_11076"/>
<reference evidence="1 2" key="1">
    <citation type="submission" date="2016-08" db="EMBL/GenBank/DDBJ databases">
        <authorList>
            <person name="Seilhamer J.J."/>
        </authorList>
    </citation>
    <scope>NUCLEOTIDE SEQUENCE [LARGE SCALE GENOMIC DNA]</scope>
    <source>
        <strain evidence="1 2">A37T2</strain>
    </source>
</reference>
<dbReference type="RefSeq" id="WP_089713385.1">
    <property type="nucleotide sequence ID" value="NZ_FMAR01000010.1"/>
</dbReference>
<protein>
    <submittedName>
        <fullName evidence="1">Uncharacterized protein</fullName>
    </submittedName>
</protein>
<dbReference type="Proteomes" id="UP000242818">
    <property type="component" value="Unassembled WGS sequence"/>
</dbReference>
<sequence length="152" mass="17921">MKQDIPTPQDALFLTEAFGRYYPMARFIYTMFQITQKILLNYQKPENFINTQFTIGNDIYSPAYALQLADQLARCYVTEIENYWKKNYFLDFMPLSIPDATTEPLLLDGPQQIMANITRQLGEDWQAAQQAHIMQQLQTFTHYPIETYQNEI</sequence>
<name>A0A1C4EWL4_9BACT</name>
<proteinExistence type="predicted"/>
<gene>
    <name evidence="1" type="ORF">GA0116948_11076</name>
</gene>
<dbReference type="EMBL" id="FMAR01000010">
    <property type="protein sequence ID" value="SCC48099.1"/>
    <property type="molecule type" value="Genomic_DNA"/>
</dbReference>